<accession>A0A2L1IVT6</accession>
<evidence type="ECO:0000313" key="3">
    <source>
        <dbReference type="Proteomes" id="UP000241925"/>
    </source>
</evidence>
<gene>
    <name evidence="2" type="ORF">SEA_BILLNYE_133</name>
</gene>
<proteinExistence type="predicted"/>
<protein>
    <submittedName>
        <fullName evidence="2">Uncharacterized protein</fullName>
    </submittedName>
</protein>
<evidence type="ECO:0000313" key="2">
    <source>
        <dbReference type="EMBL" id="AVD99310.1"/>
    </source>
</evidence>
<dbReference type="Proteomes" id="UP000241925">
    <property type="component" value="Segment"/>
</dbReference>
<organism evidence="2 3">
    <name type="scientific">Streptomyces phage BillNye</name>
    <dbReference type="NCBI Taxonomy" id="2079426"/>
    <lineage>
        <taxon>Viruses</taxon>
        <taxon>Duplodnaviria</taxon>
        <taxon>Heunggongvirae</taxon>
        <taxon>Uroviricota</taxon>
        <taxon>Caudoviricetes</taxon>
        <taxon>Stanwilliamsviridae</taxon>
        <taxon>Loccivirinae</taxon>
        <taxon>Wilnyevirus</taxon>
        <taxon>Wilnyevirus billnye</taxon>
    </lineage>
</organism>
<feature type="region of interest" description="Disordered" evidence="1">
    <location>
        <begin position="1"/>
        <end position="40"/>
    </location>
</feature>
<feature type="compositionally biased region" description="Basic and acidic residues" evidence="1">
    <location>
        <begin position="85"/>
        <end position="103"/>
    </location>
</feature>
<feature type="compositionally biased region" description="Basic and acidic residues" evidence="1">
    <location>
        <begin position="122"/>
        <end position="140"/>
    </location>
</feature>
<keyword evidence="3" id="KW-1185">Reference proteome</keyword>
<feature type="region of interest" description="Disordered" evidence="1">
    <location>
        <begin position="85"/>
        <end position="148"/>
    </location>
</feature>
<name>A0A2L1IVT6_9CAUD</name>
<dbReference type="OrthoDB" id="16662at10239"/>
<reference evidence="2 3" key="1">
    <citation type="submission" date="2018-01" db="EMBL/GenBank/DDBJ databases">
        <authorList>
            <person name="Grinwald M.F."/>
            <person name="Tasoff P."/>
            <person name="Simpson K.F."/>
            <person name="Vasser A."/>
            <person name="Shaffer C.D."/>
            <person name="Weston-Hafer K.A."/>
            <person name="Russell D.A."/>
            <person name="Pope W.H."/>
            <person name="Jacobs-Sera D."/>
            <person name="Hendrix R.W."/>
            <person name="Hatfull G.F."/>
        </authorList>
    </citation>
    <scope>NUCLEOTIDE SEQUENCE [LARGE SCALE GENOMIC DNA]</scope>
</reference>
<dbReference type="EMBL" id="MG757153">
    <property type="protein sequence ID" value="AVD99310.1"/>
    <property type="molecule type" value="Genomic_DNA"/>
</dbReference>
<evidence type="ECO:0000256" key="1">
    <source>
        <dbReference type="SAM" id="MobiDB-lite"/>
    </source>
</evidence>
<feature type="compositionally biased region" description="Basic and acidic residues" evidence="1">
    <location>
        <begin position="1"/>
        <end position="35"/>
    </location>
</feature>
<sequence>MAEEKKDEFKVLSADERREAVKRSDEEAAKAEYKPRTAHNVVAEVGPVDVEDANERAKKAGVTDSAFVDYEEALKNYEGRSDIEPLKERRAREGGRDFSDAAFRRQIGGTDNPGVVSTDTAVKTDEDKKAVAEDKTEAKPATRRAAQK</sequence>